<protein>
    <submittedName>
        <fullName evidence="3">Uncharacterized protein</fullName>
    </submittedName>
</protein>
<evidence type="ECO:0000256" key="1">
    <source>
        <dbReference type="SAM" id="MobiDB-lite"/>
    </source>
</evidence>
<gene>
    <name evidence="3" type="ORF">PBY51_003886</name>
</gene>
<keyword evidence="4" id="KW-1185">Reference proteome</keyword>
<reference evidence="3 4" key="1">
    <citation type="journal article" date="2023" name="Genes (Basel)">
        <title>Chromosome-Level Genome Assembly and Circadian Gene Repertoire of the Patagonia Blennie Eleginops maclovinus-The Closest Ancestral Proxy of Antarctic Cryonotothenioids.</title>
        <authorList>
            <person name="Cheng C.C."/>
            <person name="Rivera-Colon A.G."/>
            <person name="Minhas B.F."/>
            <person name="Wilson L."/>
            <person name="Rayamajhi N."/>
            <person name="Vargas-Chacoff L."/>
            <person name="Catchen J.M."/>
        </authorList>
    </citation>
    <scope>NUCLEOTIDE SEQUENCE [LARGE SCALE GENOMIC DNA]</scope>
    <source>
        <strain evidence="3">JMC-PN-2008</strain>
    </source>
</reference>
<keyword evidence="2" id="KW-0732">Signal</keyword>
<evidence type="ECO:0000256" key="2">
    <source>
        <dbReference type="SAM" id="SignalP"/>
    </source>
</evidence>
<feature type="compositionally biased region" description="Low complexity" evidence="1">
    <location>
        <begin position="29"/>
        <end position="59"/>
    </location>
</feature>
<evidence type="ECO:0000313" key="3">
    <source>
        <dbReference type="EMBL" id="KAK5870983.1"/>
    </source>
</evidence>
<evidence type="ECO:0000313" key="4">
    <source>
        <dbReference type="Proteomes" id="UP001346869"/>
    </source>
</evidence>
<feature type="chain" id="PRO_5042899248" evidence="2">
    <location>
        <begin position="22"/>
        <end position="125"/>
    </location>
</feature>
<feature type="compositionally biased region" description="Basic and acidic residues" evidence="1">
    <location>
        <begin position="63"/>
        <end position="72"/>
    </location>
</feature>
<dbReference type="AlphaFoldDB" id="A0AAN8AWU0"/>
<feature type="region of interest" description="Disordered" evidence="1">
    <location>
        <begin position="29"/>
        <end position="81"/>
    </location>
</feature>
<accession>A0AAN8AWU0</accession>
<proteinExistence type="predicted"/>
<feature type="signal peptide" evidence="2">
    <location>
        <begin position="1"/>
        <end position="21"/>
    </location>
</feature>
<comment type="caution">
    <text evidence="3">The sequence shown here is derived from an EMBL/GenBank/DDBJ whole genome shotgun (WGS) entry which is preliminary data.</text>
</comment>
<dbReference type="Proteomes" id="UP001346869">
    <property type="component" value="Unassembled WGS sequence"/>
</dbReference>
<reference evidence="3 4" key="2">
    <citation type="journal article" date="2023" name="Mol. Biol. Evol.">
        <title>Genomics of Secondarily Temperate Adaptation in the Only Non-Antarctic Icefish.</title>
        <authorList>
            <person name="Rivera-Colon A.G."/>
            <person name="Rayamajhi N."/>
            <person name="Minhas B.F."/>
            <person name="Madrigal G."/>
            <person name="Bilyk K.T."/>
            <person name="Yoon V."/>
            <person name="Hune M."/>
            <person name="Gregory S."/>
            <person name="Cheng C.H.C."/>
            <person name="Catchen J.M."/>
        </authorList>
    </citation>
    <scope>NUCLEOTIDE SEQUENCE [LARGE SCALE GENOMIC DNA]</scope>
    <source>
        <strain evidence="3">JMC-PN-2008</strain>
    </source>
</reference>
<dbReference type="EMBL" id="JAUZQC010000005">
    <property type="protein sequence ID" value="KAK5870983.1"/>
    <property type="molecule type" value="Genomic_DNA"/>
</dbReference>
<organism evidence="3 4">
    <name type="scientific">Eleginops maclovinus</name>
    <name type="common">Patagonian blennie</name>
    <name type="synonym">Eleginus maclovinus</name>
    <dbReference type="NCBI Taxonomy" id="56733"/>
    <lineage>
        <taxon>Eukaryota</taxon>
        <taxon>Metazoa</taxon>
        <taxon>Chordata</taxon>
        <taxon>Craniata</taxon>
        <taxon>Vertebrata</taxon>
        <taxon>Euteleostomi</taxon>
        <taxon>Actinopterygii</taxon>
        <taxon>Neopterygii</taxon>
        <taxon>Teleostei</taxon>
        <taxon>Neoteleostei</taxon>
        <taxon>Acanthomorphata</taxon>
        <taxon>Eupercaria</taxon>
        <taxon>Perciformes</taxon>
        <taxon>Notothenioidei</taxon>
        <taxon>Eleginopidae</taxon>
        <taxon>Eleginops</taxon>
    </lineage>
</organism>
<name>A0AAN8AWU0_ELEMC</name>
<sequence>MKLNPLSLLCLSLLLFHYSMAKRGGSFGKSFGFGSKKGSTPNRGNTNSNTGNKNNQGSNLRVDTPDSLDKPIRAVTPHSQADRAIQVVTPVSRLEATLTSTQQGAPPMEEVMEVDILTETQTTKS</sequence>